<dbReference type="EMBL" id="CP046072">
    <property type="protein sequence ID" value="QSZ41999.1"/>
    <property type="molecule type" value="Genomic_DNA"/>
</dbReference>
<evidence type="ECO:0000259" key="2">
    <source>
        <dbReference type="Pfam" id="PF13501"/>
    </source>
</evidence>
<dbReference type="RefSeq" id="WP_207560816.1">
    <property type="nucleotide sequence ID" value="NZ_CP046072.1"/>
</dbReference>
<reference evidence="3" key="1">
    <citation type="submission" date="2019-11" db="EMBL/GenBank/DDBJ databases">
        <authorList>
            <person name="Kojima H."/>
        </authorList>
    </citation>
    <scope>NUCLEOTIDE SEQUENCE</scope>
    <source>
        <strain evidence="3">H1576</strain>
    </source>
</reference>
<dbReference type="InterPro" id="IPR032711">
    <property type="entry name" value="SoxY"/>
</dbReference>
<dbReference type="NCBIfam" id="TIGR04488">
    <property type="entry name" value="SoxY_true_GGCGG"/>
    <property type="match status" value="1"/>
</dbReference>
<name>A0A975B0K6_9BACT</name>
<accession>A0A975B0K6</accession>
<dbReference type="InterPro" id="IPR038162">
    <property type="entry name" value="SoxY_sf"/>
</dbReference>
<dbReference type="AlphaFoldDB" id="A0A975B0K6"/>
<feature type="signal peptide" evidence="1">
    <location>
        <begin position="1"/>
        <end position="26"/>
    </location>
</feature>
<reference evidence="3" key="2">
    <citation type="submission" date="2021-04" db="EMBL/GenBank/DDBJ databases">
        <title>Isolation and characterization of a novel species of the genus Sulfurimonas.</title>
        <authorList>
            <person name="Fukui M."/>
        </authorList>
    </citation>
    <scope>NUCLEOTIDE SEQUENCE</scope>
    <source>
        <strain evidence="3">H1576</strain>
    </source>
</reference>
<dbReference type="PIRSF" id="PIRSF010312">
    <property type="entry name" value="Sulphur_oxidation_SoxY"/>
    <property type="match status" value="1"/>
</dbReference>
<feature type="domain" description="Ig-like SoxY" evidence="2">
    <location>
        <begin position="43"/>
        <end position="152"/>
    </location>
</feature>
<evidence type="ECO:0000313" key="4">
    <source>
        <dbReference type="Proteomes" id="UP000671852"/>
    </source>
</evidence>
<keyword evidence="4" id="KW-1185">Reference proteome</keyword>
<dbReference type="KEGG" id="saqt:GJV85_07715"/>
<gene>
    <name evidence="3" type="primary">soxY</name>
    <name evidence="3" type="ORF">GJV85_07715</name>
</gene>
<keyword evidence="1" id="KW-0732">Signal</keyword>
<dbReference type="Pfam" id="PF13501">
    <property type="entry name" value="SoxY"/>
    <property type="match status" value="1"/>
</dbReference>
<evidence type="ECO:0000313" key="3">
    <source>
        <dbReference type="EMBL" id="QSZ41999.1"/>
    </source>
</evidence>
<dbReference type="InterPro" id="IPR016568">
    <property type="entry name" value="Sulphur_oxidation_SoxY"/>
</dbReference>
<feature type="chain" id="PRO_5037455383" evidence="1">
    <location>
        <begin position="27"/>
        <end position="153"/>
    </location>
</feature>
<dbReference type="Gene3D" id="2.60.40.2470">
    <property type="entry name" value="SoxY domain"/>
    <property type="match status" value="1"/>
</dbReference>
<proteinExistence type="predicted"/>
<protein>
    <submittedName>
        <fullName evidence="3">Thiosulfate oxidation carrier protein SoxY</fullName>
    </submittedName>
</protein>
<evidence type="ECO:0000256" key="1">
    <source>
        <dbReference type="SAM" id="SignalP"/>
    </source>
</evidence>
<dbReference type="Proteomes" id="UP000671852">
    <property type="component" value="Chromosome"/>
</dbReference>
<organism evidence="3 4">
    <name type="scientific">Sulfurimonas aquatica</name>
    <dbReference type="NCBI Taxonomy" id="2672570"/>
    <lineage>
        <taxon>Bacteria</taxon>
        <taxon>Pseudomonadati</taxon>
        <taxon>Campylobacterota</taxon>
        <taxon>Epsilonproteobacteria</taxon>
        <taxon>Campylobacterales</taxon>
        <taxon>Sulfurimonadaceae</taxon>
        <taxon>Sulfurimonas</taxon>
    </lineage>
</organism>
<sequence length="153" mass="15995">MQRRDFFKKLGVVAAATALTPTISFASGAKSKNAMTYKTALDAITGGKTAKVSSKVKLKTPEIAENGAVVPVTVNVDSPMTSDNYVKAIHILASKNFNARSIDVNLTPANGKAMFSTRIKLGGTQDVIALVELSSGEFLMASQNVKVTIGGCG</sequence>